<evidence type="ECO:0000313" key="6">
    <source>
        <dbReference type="Proteomes" id="UP000524558"/>
    </source>
</evidence>
<comment type="caution">
    <text evidence="5">The sequence shown here is derived from an EMBL/GenBank/DDBJ whole genome shotgun (WGS) entry which is preliminary data.</text>
</comment>
<proteinExistence type="inferred from homology"/>
<feature type="region of interest" description="Disordered" evidence="3">
    <location>
        <begin position="63"/>
        <end position="82"/>
    </location>
</feature>
<gene>
    <name evidence="5" type="primary">Mindy4b_0</name>
    <name evidence="5" type="ORF">CHRMAC_R06107</name>
</gene>
<dbReference type="InterPro" id="IPR025257">
    <property type="entry name" value="MINDY-3/4_CD"/>
</dbReference>
<dbReference type="Proteomes" id="UP000524558">
    <property type="component" value="Unassembled WGS sequence"/>
</dbReference>
<dbReference type="EC" id="3.4.19.12" evidence="2"/>
<reference evidence="5 6" key="1">
    <citation type="submission" date="2019-09" db="EMBL/GenBank/DDBJ databases">
        <title>Bird 10,000 Genomes (B10K) Project - Family phase.</title>
        <authorList>
            <person name="Zhang G."/>
        </authorList>
    </citation>
    <scope>NUCLEOTIDE SEQUENCE [LARGE SCALE GENOMIC DNA]</scope>
    <source>
        <strain evidence="5">B10K-DU-021-33</strain>
        <tissue evidence="5">Mixed tissue sample</tissue>
    </source>
</reference>
<comment type="function">
    <text evidence="2">Hydrolase that can remove 'Lys-48'-linked conjugated ubiquitin from proteins.</text>
</comment>
<dbReference type="AlphaFoldDB" id="A0A7K5N5G0"/>
<dbReference type="PANTHER" id="PTHR12473">
    <property type="entry name" value="UBIQUITIN CARBOXYL-TERMINAL HYDROLASE MINDY-4-RELATED"/>
    <property type="match status" value="1"/>
</dbReference>
<comment type="similarity">
    <text evidence="1 2">Belongs to the MINDY deubiquitinase family. FAM188 subfamily.</text>
</comment>
<feature type="non-terminal residue" evidence="5">
    <location>
        <position position="108"/>
    </location>
</feature>
<evidence type="ECO:0000256" key="3">
    <source>
        <dbReference type="SAM" id="MobiDB-lite"/>
    </source>
</evidence>
<dbReference type="PANTHER" id="PTHR12473:SF18">
    <property type="entry name" value="INACTIVE UBIQUITIN CARBOXYL-TERMINAL HYDROLASE MINDY-4B"/>
    <property type="match status" value="1"/>
</dbReference>
<dbReference type="Pfam" id="PF13898">
    <property type="entry name" value="MINDY-3_4_CD"/>
    <property type="match status" value="1"/>
</dbReference>
<keyword evidence="2 5" id="KW-0378">Hydrolase</keyword>
<dbReference type="GO" id="GO:0006508">
    <property type="term" value="P:proteolysis"/>
    <property type="evidence" value="ECO:0007669"/>
    <property type="project" value="UniProtKB-KW"/>
</dbReference>
<dbReference type="InterPro" id="IPR039785">
    <property type="entry name" value="MINY3/4"/>
</dbReference>
<dbReference type="GO" id="GO:0071108">
    <property type="term" value="P:protein K48-linked deubiquitination"/>
    <property type="evidence" value="ECO:0007669"/>
    <property type="project" value="InterPro"/>
</dbReference>
<sequence length="108" mass="12449">QVCHGLRTPRLPVWLCSLSGRHGVLFGTDSRLLSDWKTERVFHLYFYNGQREQTKTAHLTIDTHSHPWEEDPCEDPSSLGKRRPPVEMAIRTKWAGATVSWNGTDPFF</sequence>
<feature type="non-terminal residue" evidence="5">
    <location>
        <position position="1"/>
    </location>
</feature>
<evidence type="ECO:0000259" key="4">
    <source>
        <dbReference type="Pfam" id="PF13898"/>
    </source>
</evidence>
<organism evidence="5 6">
    <name type="scientific">Chroicocephalus maculipennis</name>
    <name type="common">Brown-hooded gull</name>
    <name type="synonym">Larus maculipennis</name>
    <dbReference type="NCBI Taxonomy" id="287016"/>
    <lineage>
        <taxon>Eukaryota</taxon>
        <taxon>Metazoa</taxon>
        <taxon>Chordata</taxon>
        <taxon>Craniata</taxon>
        <taxon>Vertebrata</taxon>
        <taxon>Euteleostomi</taxon>
        <taxon>Archelosauria</taxon>
        <taxon>Archosauria</taxon>
        <taxon>Dinosauria</taxon>
        <taxon>Saurischia</taxon>
        <taxon>Theropoda</taxon>
        <taxon>Coelurosauria</taxon>
        <taxon>Aves</taxon>
        <taxon>Neognathae</taxon>
        <taxon>Neoaves</taxon>
        <taxon>Charadriiformes</taxon>
        <taxon>Laridae</taxon>
        <taxon>Chroicocephalus</taxon>
    </lineage>
</organism>
<protein>
    <recommendedName>
        <fullName evidence="2">Ubiquitin carboxyl-terminal hydrolase MINDY</fullName>
        <ecNumber evidence="2">3.4.19.12</ecNumber>
    </recommendedName>
</protein>
<keyword evidence="2" id="KW-0788">Thiol protease</keyword>
<name>A0A7K5N5G0_CHRMC</name>
<comment type="catalytic activity">
    <reaction evidence="2">
        <text>Thiol-dependent hydrolysis of ester, thioester, amide, peptide and isopeptide bonds formed by the C-terminal Gly of ubiquitin (a 76-residue protein attached to proteins as an intracellular targeting signal).</text>
        <dbReference type="EC" id="3.4.19.12"/>
    </reaction>
</comment>
<keyword evidence="2" id="KW-0645">Protease</keyword>
<dbReference type="GO" id="GO:0004843">
    <property type="term" value="F:cysteine-type deubiquitinase activity"/>
    <property type="evidence" value="ECO:0007669"/>
    <property type="project" value="UniProtKB-UniRule"/>
</dbReference>
<evidence type="ECO:0000256" key="2">
    <source>
        <dbReference type="RuleBase" id="RU367088"/>
    </source>
</evidence>
<feature type="domain" description="Deubiquitinating enzyme MINDY-3/4 conserved" evidence="4">
    <location>
        <begin position="2"/>
        <end position="103"/>
    </location>
</feature>
<evidence type="ECO:0000256" key="1">
    <source>
        <dbReference type="ARBA" id="ARBA00011074"/>
    </source>
</evidence>
<evidence type="ECO:0000313" key="5">
    <source>
        <dbReference type="EMBL" id="NWT38105.1"/>
    </source>
</evidence>
<dbReference type="GO" id="GO:1990380">
    <property type="term" value="F:K48-linked deubiquitinase activity"/>
    <property type="evidence" value="ECO:0007669"/>
    <property type="project" value="UniProtKB-UniRule"/>
</dbReference>
<accession>A0A7K5N5G0</accession>
<dbReference type="EMBL" id="VYZF01000162">
    <property type="protein sequence ID" value="NWT38105.1"/>
    <property type="molecule type" value="Genomic_DNA"/>
</dbReference>
<keyword evidence="2" id="KW-0833">Ubl conjugation pathway</keyword>
<keyword evidence="6" id="KW-1185">Reference proteome</keyword>